<comment type="function">
    <text evidence="2">Hydrolyzes RNA 2',3'-cyclic phosphodiester to an RNA 2'-phosphomonoester.</text>
</comment>
<dbReference type="EMBL" id="JBHRVU010000004">
    <property type="protein sequence ID" value="MFC3440922.1"/>
    <property type="molecule type" value="Genomic_DNA"/>
</dbReference>
<feature type="active site" description="Proton donor" evidence="2">
    <location>
        <position position="37"/>
    </location>
</feature>
<feature type="short sequence motif" description="HXTX 1" evidence="2">
    <location>
        <begin position="37"/>
        <end position="40"/>
    </location>
</feature>
<dbReference type="NCBIfam" id="TIGR02258">
    <property type="entry name" value="2_5_ligase"/>
    <property type="match status" value="1"/>
</dbReference>
<dbReference type="PANTHER" id="PTHR35561">
    <property type="entry name" value="RNA 2',3'-CYCLIC PHOSPHODIESTERASE"/>
    <property type="match status" value="1"/>
</dbReference>
<organism evidence="3 4">
    <name type="scientific">Sphingobium rhizovicinum</name>
    <dbReference type="NCBI Taxonomy" id="432308"/>
    <lineage>
        <taxon>Bacteria</taxon>
        <taxon>Pseudomonadati</taxon>
        <taxon>Pseudomonadota</taxon>
        <taxon>Alphaproteobacteria</taxon>
        <taxon>Sphingomonadales</taxon>
        <taxon>Sphingomonadaceae</taxon>
        <taxon>Sphingobium</taxon>
    </lineage>
</organism>
<dbReference type="Proteomes" id="UP001595681">
    <property type="component" value="Unassembled WGS sequence"/>
</dbReference>
<evidence type="ECO:0000256" key="1">
    <source>
        <dbReference type="ARBA" id="ARBA00022801"/>
    </source>
</evidence>
<feature type="active site" description="Proton acceptor" evidence="2">
    <location>
        <position position="121"/>
    </location>
</feature>
<evidence type="ECO:0000256" key="2">
    <source>
        <dbReference type="HAMAP-Rule" id="MF_01940"/>
    </source>
</evidence>
<gene>
    <name evidence="3" type="primary">thpR</name>
    <name evidence="3" type="ORF">ACFOKF_06880</name>
</gene>
<keyword evidence="1 2" id="KW-0378">Hydrolase</keyword>
<dbReference type="RefSeq" id="WP_380797681.1">
    <property type="nucleotide sequence ID" value="NZ_JBHRVU010000004.1"/>
</dbReference>
<protein>
    <recommendedName>
        <fullName evidence="2">RNA 2',3'-cyclic phosphodiesterase</fullName>
        <shortName evidence="2">RNA 2',3'-CPDase</shortName>
        <ecNumber evidence="2">3.1.4.58</ecNumber>
    </recommendedName>
</protein>
<comment type="caution">
    <text evidence="3">The sequence shown here is derived from an EMBL/GenBank/DDBJ whole genome shotgun (WGS) entry which is preliminary data.</text>
</comment>
<evidence type="ECO:0000313" key="4">
    <source>
        <dbReference type="Proteomes" id="UP001595681"/>
    </source>
</evidence>
<comment type="catalytic activity">
    <reaction evidence="2">
        <text>a 3'-end 2',3'-cyclophospho-ribonucleotide-RNA + H2O = a 3'-end 2'-phospho-ribonucleotide-RNA + H(+)</text>
        <dbReference type="Rhea" id="RHEA:11828"/>
        <dbReference type="Rhea" id="RHEA-COMP:10464"/>
        <dbReference type="Rhea" id="RHEA-COMP:17353"/>
        <dbReference type="ChEBI" id="CHEBI:15377"/>
        <dbReference type="ChEBI" id="CHEBI:15378"/>
        <dbReference type="ChEBI" id="CHEBI:83064"/>
        <dbReference type="ChEBI" id="CHEBI:173113"/>
        <dbReference type="EC" id="3.1.4.58"/>
    </reaction>
</comment>
<dbReference type="Gene3D" id="3.90.1140.10">
    <property type="entry name" value="Cyclic phosphodiesterase"/>
    <property type="match status" value="1"/>
</dbReference>
<dbReference type="InterPro" id="IPR004175">
    <property type="entry name" value="RNA_CPDase"/>
</dbReference>
<reference evidence="4" key="1">
    <citation type="journal article" date="2019" name="Int. J. Syst. Evol. Microbiol.">
        <title>The Global Catalogue of Microorganisms (GCM) 10K type strain sequencing project: providing services to taxonomists for standard genome sequencing and annotation.</title>
        <authorList>
            <consortium name="The Broad Institute Genomics Platform"/>
            <consortium name="The Broad Institute Genome Sequencing Center for Infectious Disease"/>
            <person name="Wu L."/>
            <person name="Ma J."/>
        </authorList>
    </citation>
    <scope>NUCLEOTIDE SEQUENCE [LARGE SCALE GENOMIC DNA]</scope>
    <source>
        <strain evidence="4">CCM 7491</strain>
    </source>
</reference>
<accession>A0ABV7NEK2</accession>
<dbReference type="PANTHER" id="PTHR35561:SF1">
    <property type="entry name" value="RNA 2',3'-CYCLIC PHOSPHODIESTERASE"/>
    <property type="match status" value="1"/>
</dbReference>
<name>A0ABV7NEK2_9SPHN</name>
<dbReference type="InterPro" id="IPR009097">
    <property type="entry name" value="Cyclic_Pdiesterase"/>
</dbReference>
<dbReference type="Pfam" id="PF13563">
    <property type="entry name" value="2_5_RNA_ligase2"/>
    <property type="match status" value="1"/>
</dbReference>
<proteinExistence type="inferred from homology"/>
<feature type="short sequence motif" description="HXTX 2" evidence="2">
    <location>
        <begin position="121"/>
        <end position="124"/>
    </location>
</feature>
<evidence type="ECO:0000313" key="3">
    <source>
        <dbReference type="EMBL" id="MFC3440922.1"/>
    </source>
</evidence>
<keyword evidence="4" id="KW-1185">Reference proteome</keyword>
<dbReference type="EC" id="3.1.4.58" evidence="2"/>
<sequence>MYRLFVAIRPPAEQRAHLLSLMAGVEGARWQDDDQLHLTLRFIGEVDRHSANDIADALAGIRFAPFDIHLDGVGSFDRKGVVDTLWAGVQPRDPLAALHRKIDRACVSIGLEPESRAYLPHITLARFGRAGGFIDPFLARHAGLSGTPFRVGSFHLYESRIGHGGATYHPIEEYQASSPDRTSEPG</sequence>
<comment type="similarity">
    <text evidence="2">Belongs to the 2H phosphoesterase superfamily. ThpR family.</text>
</comment>
<dbReference type="HAMAP" id="MF_01940">
    <property type="entry name" value="RNA_CPDase"/>
    <property type="match status" value="1"/>
</dbReference>
<dbReference type="SUPFAM" id="SSF55144">
    <property type="entry name" value="LigT-like"/>
    <property type="match status" value="1"/>
</dbReference>